<evidence type="ECO:0000313" key="1">
    <source>
        <dbReference type="EMBL" id="CAD2196198.1"/>
    </source>
</evidence>
<gene>
    <name evidence="1" type="ORF">MENT_LOCUS49350</name>
</gene>
<reference evidence="1 2" key="1">
    <citation type="submission" date="2020-08" db="EMBL/GenBank/DDBJ databases">
        <authorList>
            <person name="Koutsovoulos G."/>
            <person name="Danchin GJ E."/>
        </authorList>
    </citation>
    <scope>NUCLEOTIDE SEQUENCE [LARGE SCALE GENOMIC DNA]</scope>
</reference>
<proteinExistence type="predicted"/>
<evidence type="ECO:0000313" key="2">
    <source>
        <dbReference type="Proteomes" id="UP000580250"/>
    </source>
</evidence>
<accession>A0A6V7XAA9</accession>
<organism evidence="1 2">
    <name type="scientific">Meloidogyne enterolobii</name>
    <name type="common">Root-knot nematode worm</name>
    <name type="synonym">Meloidogyne mayaguensis</name>
    <dbReference type="NCBI Taxonomy" id="390850"/>
    <lineage>
        <taxon>Eukaryota</taxon>
        <taxon>Metazoa</taxon>
        <taxon>Ecdysozoa</taxon>
        <taxon>Nematoda</taxon>
        <taxon>Chromadorea</taxon>
        <taxon>Rhabditida</taxon>
        <taxon>Tylenchina</taxon>
        <taxon>Tylenchomorpha</taxon>
        <taxon>Tylenchoidea</taxon>
        <taxon>Meloidogynidae</taxon>
        <taxon>Meloidogyninae</taxon>
        <taxon>Meloidogyne</taxon>
    </lineage>
</organism>
<protein>
    <submittedName>
        <fullName evidence="1">Uncharacterized protein</fullName>
    </submittedName>
</protein>
<dbReference type="AlphaFoldDB" id="A0A6V7XAA9"/>
<dbReference type="EMBL" id="CAJEWN010001288">
    <property type="protein sequence ID" value="CAD2196198.1"/>
    <property type="molecule type" value="Genomic_DNA"/>
</dbReference>
<comment type="caution">
    <text evidence="1">The sequence shown here is derived from an EMBL/GenBank/DDBJ whole genome shotgun (WGS) entry which is preliminary data.</text>
</comment>
<dbReference type="Proteomes" id="UP000580250">
    <property type="component" value="Unassembled WGS sequence"/>
</dbReference>
<name>A0A6V7XAA9_MELEN</name>
<sequence length="77" mass="9080">MYLVELKGEEGDEDIEVGNTENKKKEFAVYNLKLMEIFVVFVDCQKVLGLKHNDEVMNWKMKEDDDVNDVQKLELKK</sequence>